<evidence type="ECO:0000313" key="4">
    <source>
        <dbReference type="EMBL" id="OKP10335.1"/>
    </source>
</evidence>
<keyword evidence="1" id="KW-0227">DNA damage</keyword>
<keyword evidence="1" id="KW-0067">ATP-binding</keyword>
<dbReference type="EMBL" id="MNBE01000358">
    <property type="protein sequence ID" value="OKP10335.1"/>
    <property type="molecule type" value="Genomic_DNA"/>
</dbReference>
<comment type="cofactor">
    <cofactor evidence="1">
        <name>Mg(2+)</name>
        <dbReference type="ChEBI" id="CHEBI:18420"/>
    </cofactor>
</comment>
<dbReference type="InterPro" id="IPR025476">
    <property type="entry name" value="Helitron_helicase-like"/>
</dbReference>
<dbReference type="InterPro" id="IPR027417">
    <property type="entry name" value="P-loop_NTPase"/>
</dbReference>
<dbReference type="InterPro" id="IPR051055">
    <property type="entry name" value="PIF1_helicase"/>
</dbReference>
<comment type="similarity">
    <text evidence="1">Belongs to the helicase family.</text>
</comment>
<keyword evidence="1" id="KW-0547">Nucleotide-binding</keyword>
<dbReference type="Gene3D" id="3.40.50.300">
    <property type="entry name" value="P-loop containing nucleotide triphosphate hydrolases"/>
    <property type="match status" value="1"/>
</dbReference>
<dbReference type="InterPro" id="IPR010285">
    <property type="entry name" value="DNA_helicase_pif1-like_DEAD"/>
</dbReference>
<keyword evidence="1 4" id="KW-0347">Helicase</keyword>
<evidence type="ECO:0000313" key="5">
    <source>
        <dbReference type="Proteomes" id="UP000186955"/>
    </source>
</evidence>
<feature type="domain" description="DNA helicase Pif1-like DEAD-box helicase" evidence="2">
    <location>
        <begin position="865"/>
        <end position="1038"/>
    </location>
</feature>
<dbReference type="GO" id="GO:0005524">
    <property type="term" value="F:ATP binding"/>
    <property type="evidence" value="ECO:0007669"/>
    <property type="project" value="UniProtKB-KW"/>
</dbReference>
<reference evidence="4 5" key="1">
    <citation type="submission" date="2016-10" db="EMBL/GenBank/DDBJ databases">
        <title>Genome sequence of the ascomycete fungus Penicillium subrubescens.</title>
        <authorList>
            <person name="De Vries R.P."/>
            <person name="Peng M."/>
            <person name="Dilokpimol A."/>
            <person name="Hilden K."/>
            <person name="Makela M.R."/>
            <person name="Grigoriev I."/>
            <person name="Riley R."/>
            <person name="Granchi Z."/>
        </authorList>
    </citation>
    <scope>NUCLEOTIDE SEQUENCE [LARGE SCALE GENOMIC DNA]</scope>
    <source>
        <strain evidence="4 5">CBS 132785</strain>
    </source>
</reference>
<dbReference type="GO" id="GO:0000723">
    <property type="term" value="P:telomere maintenance"/>
    <property type="evidence" value="ECO:0007669"/>
    <property type="project" value="InterPro"/>
</dbReference>
<dbReference type="SUPFAM" id="SSF52540">
    <property type="entry name" value="P-loop containing nucleoside triphosphate hydrolases"/>
    <property type="match status" value="1"/>
</dbReference>
<dbReference type="AlphaFoldDB" id="A0A1Q5UCY4"/>
<dbReference type="GO" id="GO:0016887">
    <property type="term" value="F:ATP hydrolysis activity"/>
    <property type="evidence" value="ECO:0007669"/>
    <property type="project" value="RHEA"/>
</dbReference>
<dbReference type="Proteomes" id="UP000186955">
    <property type="component" value="Unassembled WGS sequence"/>
</dbReference>
<dbReference type="PANTHER" id="PTHR47642">
    <property type="entry name" value="ATP-DEPENDENT DNA HELICASE"/>
    <property type="match status" value="1"/>
</dbReference>
<feature type="domain" description="Helitron helicase-like" evidence="3">
    <location>
        <begin position="22"/>
        <end position="195"/>
    </location>
</feature>
<sequence>MYLAYDMLQLRTSSLANGLLIQRQKWKSTTDDIADLTEDQLLDALKALEEHRKIEDPLIRRLLHDVESIATRVPGSFAQKLKLRAEIRGLIIRYGMPAFWITINPSDLRNPLVLILAGVQLSGDVFAAANSAIRETTATSNPVAVAEFFHHVCKAIFEGLLASNTGHVGILGDVSNHYGVVETNGRGMLHLHALIWVRGNLRFRTLRKRVLEDAAFAASMISYLEKIIIQGVDENVPLDPEVNLPPMPPSARDVQSDSEFHLRLSYDSNLVARRKQVHSKHHFATCFKYRVNNPGKDSCRFGMPRDLVPSPRVDQLGVIHLARNHAWINPWNPALASCLRSNHDVSWIPTVAKSLSLIYYITNYAAKDDVSPWQMVAKAALLKQSLEKAKVADPPTEADQRLRERGMNNFALRCFNSLAHDREVSGVQVASTLLHLPSYYSVNLWWLRQYIRAMTHPQQPQTQSVSGPLGEEACTYKAGDTAPVSLFDNYKWRGRHLASFTFFEYCMLVRMRDKQRATATDFDFDSVHPRYTTHKQRLAQKPAHVATVTFKGLLTQFQTAEDSISGGHPATEAILNDVAEILLGLFVPWHDLFAILGQFTTEENIYSTVWAIVEPTLAPHNREFAANIELLRKSKEDCQADAKLRTSARLDDDFFDRHIADLEEGSFDSESDEHDEVFQIQSEDFTAETLIAAYHTVRQAWSRELTITAHRIPALLQGTAQGRNMPHINPRQLAFSTASINDALGVRFLATSVLQNWERRLKCLASTKEDASTAEELNSSFQLDDFDQDIGQGVLQPMLVESDVVHSLQDRRSQLGENPTAASLVSLVGQDIPLNKKQQLVVMKILSEALAWADHPYDSSRRKQLLLCITGEGGTGKSQIPKAILAAMDLLERKDEIMLMAPTGAAADTIGGNTYHTSLGISINRLRKGAMASRVRRLWTQKTIMFIDEMSMLDLTMLSVINNHCMIARSLDRSSPDLFGGLPVVILMGDFLQFPPVRGPALWKEPREGNDEDVNGQMIWHRFKQVIILDEQMRQSDDPSFYGLLTRARRAALTQRDVERLNTKVISSLLEPRMECATAIAKLNSVRHQINRVQIEHFAITRSQSICIFPAEHSRIKTTNPTKTRLRAEDLLQQPDQGTKIPFPGLFLYTRDMPAVILTNICSRIGHVNGAIGTMAGVVLDPTGKSSFFRKYLAPT</sequence>
<dbReference type="GO" id="GO:0006281">
    <property type="term" value="P:DNA repair"/>
    <property type="evidence" value="ECO:0007669"/>
    <property type="project" value="UniProtKB-KW"/>
</dbReference>
<protein>
    <recommendedName>
        <fullName evidence="1">ATP-dependent DNA helicase</fullName>
        <ecNumber evidence="1">5.6.2.3</ecNumber>
    </recommendedName>
</protein>
<dbReference type="GO" id="GO:0006310">
    <property type="term" value="P:DNA recombination"/>
    <property type="evidence" value="ECO:0007669"/>
    <property type="project" value="UniProtKB-KW"/>
</dbReference>
<dbReference type="GO" id="GO:0043139">
    <property type="term" value="F:5'-3' DNA helicase activity"/>
    <property type="evidence" value="ECO:0007669"/>
    <property type="project" value="UniProtKB-EC"/>
</dbReference>
<evidence type="ECO:0000259" key="2">
    <source>
        <dbReference type="Pfam" id="PF05970"/>
    </source>
</evidence>
<keyword evidence="5" id="KW-1185">Reference proteome</keyword>
<keyword evidence="1" id="KW-0234">DNA repair</keyword>
<evidence type="ECO:0000259" key="3">
    <source>
        <dbReference type="Pfam" id="PF14214"/>
    </source>
</evidence>
<dbReference type="Pfam" id="PF05970">
    <property type="entry name" value="PIF1"/>
    <property type="match status" value="1"/>
</dbReference>
<accession>A0A1Q5UCY4</accession>
<dbReference type="Pfam" id="PF14214">
    <property type="entry name" value="Helitron_like_N"/>
    <property type="match status" value="1"/>
</dbReference>
<gene>
    <name evidence="4" type="ORF">PENSUB_4252</name>
</gene>
<comment type="catalytic activity">
    <reaction evidence="1">
        <text>ATP + H2O = ADP + phosphate + H(+)</text>
        <dbReference type="Rhea" id="RHEA:13065"/>
        <dbReference type="ChEBI" id="CHEBI:15377"/>
        <dbReference type="ChEBI" id="CHEBI:15378"/>
        <dbReference type="ChEBI" id="CHEBI:30616"/>
        <dbReference type="ChEBI" id="CHEBI:43474"/>
        <dbReference type="ChEBI" id="CHEBI:456216"/>
        <dbReference type="EC" id="5.6.2.3"/>
    </reaction>
</comment>
<keyword evidence="1" id="KW-0378">Hydrolase</keyword>
<comment type="caution">
    <text evidence="4">The sequence shown here is derived from an EMBL/GenBank/DDBJ whole genome shotgun (WGS) entry which is preliminary data.</text>
</comment>
<proteinExistence type="inferred from homology"/>
<keyword evidence="1" id="KW-0233">DNA recombination</keyword>
<dbReference type="STRING" id="1316194.A0A1Q5UCY4"/>
<name>A0A1Q5UCY4_9EURO</name>
<evidence type="ECO:0000256" key="1">
    <source>
        <dbReference type="RuleBase" id="RU363044"/>
    </source>
</evidence>
<dbReference type="EC" id="5.6.2.3" evidence="1"/>
<organism evidence="4 5">
    <name type="scientific">Penicillium subrubescens</name>
    <dbReference type="NCBI Taxonomy" id="1316194"/>
    <lineage>
        <taxon>Eukaryota</taxon>
        <taxon>Fungi</taxon>
        <taxon>Dikarya</taxon>
        <taxon>Ascomycota</taxon>
        <taxon>Pezizomycotina</taxon>
        <taxon>Eurotiomycetes</taxon>
        <taxon>Eurotiomycetidae</taxon>
        <taxon>Eurotiales</taxon>
        <taxon>Aspergillaceae</taxon>
        <taxon>Penicillium</taxon>
    </lineage>
</organism>